<dbReference type="PROSITE" id="PS51918">
    <property type="entry name" value="RADICAL_SAM"/>
    <property type="match status" value="1"/>
</dbReference>
<evidence type="ECO:0000313" key="7">
    <source>
        <dbReference type="EMBL" id="QTD48924.1"/>
    </source>
</evidence>
<evidence type="ECO:0000256" key="4">
    <source>
        <dbReference type="ARBA" id="ARBA00023004"/>
    </source>
</evidence>
<dbReference type="NCBIfam" id="NF045502">
    <property type="entry name" value="variant_rSAM"/>
    <property type="match status" value="1"/>
</dbReference>
<evidence type="ECO:0000256" key="2">
    <source>
        <dbReference type="ARBA" id="ARBA00022691"/>
    </source>
</evidence>
<accession>A0A8A4TIA9</accession>
<sequence>MDLDAARDFPHNPALLKLALYCEGLRIDEDATAELHESRGILRTRAGLGSGLELVLPGNLWTNAPVAEDFCAQSPFLLTFRKGRFQVRHENGLATDVEIAPRPTWYDLRCSTGKQMSRVGTLQGTYLGIYAANVCEFWTRKNREMCKFCSVGLNLGADDASDKTQREVLEVVRMAKLQSGITYVDFNTGHHEDEGYLDVLEPLVTAVKRETGLLVGVQTPPHSDLERYRRLRELGVNRVSFCFELYDRERFDEICPGKSATYGLDRYLETMDFCAALGKKVNMHEPWVTNGEIIAGLEDPQTTIAAIDRITSVGAVPTVCVFRPLKGTALAHLPPPKTEDMVPVFRHLYEACMRHNLPIGLAPNVHVSLVMLPEECAWLSPRRSSWSFRTKQWRLEVKKRVFHHLFDRKVRGISQDPAPVGSAVDGGEG</sequence>
<dbReference type="InterPro" id="IPR058240">
    <property type="entry name" value="rSAM_sf"/>
</dbReference>
<name>A0A8A4TIA9_SULCO</name>
<dbReference type="RefSeq" id="WP_237378572.1">
    <property type="nucleotide sequence ID" value="NZ_CP071793.1"/>
</dbReference>
<keyword evidence="3" id="KW-0479">Metal-binding</keyword>
<dbReference type="Gene3D" id="3.20.20.70">
    <property type="entry name" value="Aldolase class I"/>
    <property type="match status" value="1"/>
</dbReference>
<evidence type="ECO:0000256" key="3">
    <source>
        <dbReference type="ARBA" id="ARBA00022723"/>
    </source>
</evidence>
<dbReference type="AlphaFoldDB" id="A0A8A4TIA9"/>
<organism evidence="7 8">
    <name type="scientific">Sulfidibacter corallicola</name>
    <dbReference type="NCBI Taxonomy" id="2818388"/>
    <lineage>
        <taxon>Bacteria</taxon>
        <taxon>Pseudomonadati</taxon>
        <taxon>Acidobacteriota</taxon>
        <taxon>Holophagae</taxon>
        <taxon>Acanthopleuribacterales</taxon>
        <taxon>Acanthopleuribacteraceae</taxon>
        <taxon>Sulfidibacter</taxon>
    </lineage>
</organism>
<gene>
    <name evidence="7" type="ORF">J3U87_25350</name>
</gene>
<dbReference type="SUPFAM" id="SSF102114">
    <property type="entry name" value="Radical SAM enzymes"/>
    <property type="match status" value="1"/>
</dbReference>
<evidence type="ECO:0000256" key="1">
    <source>
        <dbReference type="ARBA" id="ARBA00001966"/>
    </source>
</evidence>
<reference evidence="7" key="1">
    <citation type="submission" date="2021-03" db="EMBL/GenBank/DDBJ databases">
        <title>Acanthopleuribacteraceae sp. M133.</title>
        <authorList>
            <person name="Wang G."/>
        </authorList>
    </citation>
    <scope>NUCLEOTIDE SEQUENCE</scope>
    <source>
        <strain evidence="7">M133</strain>
    </source>
</reference>
<dbReference type="GO" id="GO:0051536">
    <property type="term" value="F:iron-sulfur cluster binding"/>
    <property type="evidence" value="ECO:0007669"/>
    <property type="project" value="UniProtKB-KW"/>
</dbReference>
<dbReference type="EMBL" id="CP071793">
    <property type="protein sequence ID" value="QTD48924.1"/>
    <property type="molecule type" value="Genomic_DNA"/>
</dbReference>
<dbReference type="Pfam" id="PF04055">
    <property type="entry name" value="Radical_SAM"/>
    <property type="match status" value="1"/>
</dbReference>
<dbReference type="InterPro" id="IPR013785">
    <property type="entry name" value="Aldolase_TIM"/>
</dbReference>
<dbReference type="GO" id="GO:0046872">
    <property type="term" value="F:metal ion binding"/>
    <property type="evidence" value="ECO:0007669"/>
    <property type="project" value="UniProtKB-KW"/>
</dbReference>
<feature type="domain" description="Radical SAM core" evidence="6">
    <location>
        <begin position="121"/>
        <end position="362"/>
    </location>
</feature>
<dbReference type="InterPro" id="IPR007197">
    <property type="entry name" value="rSAM"/>
</dbReference>
<keyword evidence="4" id="KW-0408">Iron</keyword>
<evidence type="ECO:0000313" key="8">
    <source>
        <dbReference type="Proteomes" id="UP000663929"/>
    </source>
</evidence>
<keyword evidence="5" id="KW-0411">Iron-sulfur</keyword>
<keyword evidence="8" id="KW-1185">Reference proteome</keyword>
<comment type="cofactor">
    <cofactor evidence="1">
        <name>[4Fe-4S] cluster</name>
        <dbReference type="ChEBI" id="CHEBI:49883"/>
    </cofactor>
</comment>
<dbReference type="Proteomes" id="UP000663929">
    <property type="component" value="Chromosome"/>
</dbReference>
<evidence type="ECO:0000256" key="5">
    <source>
        <dbReference type="ARBA" id="ARBA00023014"/>
    </source>
</evidence>
<keyword evidence="2" id="KW-0949">S-adenosyl-L-methionine</keyword>
<protein>
    <submittedName>
        <fullName evidence="7">Radical SAM protein</fullName>
    </submittedName>
</protein>
<dbReference type="CDD" id="cd01335">
    <property type="entry name" value="Radical_SAM"/>
    <property type="match status" value="1"/>
</dbReference>
<dbReference type="GO" id="GO:0003824">
    <property type="term" value="F:catalytic activity"/>
    <property type="evidence" value="ECO:0007669"/>
    <property type="project" value="InterPro"/>
</dbReference>
<evidence type="ECO:0000259" key="6">
    <source>
        <dbReference type="PROSITE" id="PS51918"/>
    </source>
</evidence>
<proteinExistence type="predicted"/>
<dbReference type="KEGG" id="scor:J3U87_25350"/>